<name>A0AAD2HYV8_9AGAR</name>
<comment type="caution">
    <text evidence="1">The sequence shown here is derived from an EMBL/GenBank/DDBJ whole genome shotgun (WGS) entry which is preliminary data.</text>
</comment>
<feature type="non-terminal residue" evidence="1">
    <location>
        <position position="1"/>
    </location>
</feature>
<dbReference type="AlphaFoldDB" id="A0AAD2HYV8"/>
<protein>
    <submittedName>
        <fullName evidence="1">Uncharacterized protein</fullName>
    </submittedName>
</protein>
<accession>A0AAD2HYV8</accession>
<gene>
    <name evidence="1" type="ORF">MYCIT1_LOCUS38085</name>
</gene>
<organism evidence="1 2">
    <name type="scientific">Mycena citricolor</name>
    <dbReference type="NCBI Taxonomy" id="2018698"/>
    <lineage>
        <taxon>Eukaryota</taxon>
        <taxon>Fungi</taxon>
        <taxon>Dikarya</taxon>
        <taxon>Basidiomycota</taxon>
        <taxon>Agaricomycotina</taxon>
        <taxon>Agaricomycetes</taxon>
        <taxon>Agaricomycetidae</taxon>
        <taxon>Agaricales</taxon>
        <taxon>Marasmiineae</taxon>
        <taxon>Mycenaceae</taxon>
        <taxon>Mycena</taxon>
    </lineage>
</organism>
<proteinExistence type="predicted"/>
<evidence type="ECO:0000313" key="1">
    <source>
        <dbReference type="EMBL" id="CAK5284683.1"/>
    </source>
</evidence>
<dbReference type="Proteomes" id="UP001295794">
    <property type="component" value="Unassembled WGS sequence"/>
</dbReference>
<sequence length="454" mass="44932">ITWHCVPSVLLSLTHALSFTTLLLIHSFTIISLTLAAILPLAHAAAHLPRTGLDARPHAATNVCACIGGVIRVDGTDCGTLEPESLCACVSTVADAVASVSLAPIKAALAVGGAAAEAELVASLTAKIQSSPKKRTCAHPPHSVPVCSHEDLCGFTCRSGFELSNGLCFPVAASTGADAAVDAVDAVAAVAASVDASTSVAVSVAANVCACVSGPLSVKGKSCGSIAPEDELCACVGALAGVVAKSALAPIKVALSLASEADVVASLTAMISATAEGERKKTCSFPAHAVSSCSPKNICGFSCLSGFKLANGVCVAVDADVGTAVSLAGNVCGCISGPVSVRGNDCGSIPPAQELCTCVSSLSGLVAVSTLAPIQAARSFAADVEIVASLTAMIAAAHESDRQTCTFPAHATPSCSRENLCGFTCLPGHKLHAGLCVDGGLLGLGFGLGFGISL</sequence>
<evidence type="ECO:0000313" key="2">
    <source>
        <dbReference type="Proteomes" id="UP001295794"/>
    </source>
</evidence>
<keyword evidence="2" id="KW-1185">Reference proteome</keyword>
<dbReference type="EMBL" id="CAVNYO010000480">
    <property type="protein sequence ID" value="CAK5284683.1"/>
    <property type="molecule type" value="Genomic_DNA"/>
</dbReference>
<reference evidence="1" key="1">
    <citation type="submission" date="2023-11" db="EMBL/GenBank/DDBJ databases">
        <authorList>
            <person name="De Vega J J."/>
            <person name="De Vega J J."/>
        </authorList>
    </citation>
    <scope>NUCLEOTIDE SEQUENCE</scope>
</reference>